<feature type="signal peptide" evidence="3">
    <location>
        <begin position="1"/>
        <end position="21"/>
    </location>
</feature>
<keyword evidence="1 3" id="KW-0732">Signal</keyword>
<accession>A0ABY5PLF6</accession>
<feature type="compositionally biased region" description="Low complexity" evidence="2">
    <location>
        <begin position="598"/>
        <end position="617"/>
    </location>
</feature>
<protein>
    <submittedName>
        <fullName evidence="4">Thrombospondin type 3 repeat-containing protein</fullName>
    </submittedName>
</protein>
<feature type="compositionally biased region" description="Pro residues" evidence="2">
    <location>
        <begin position="576"/>
        <end position="597"/>
    </location>
</feature>
<sequence>MTRALLVAGLLTLAFAGQAHALPSDVKLGCLSGSTALGPRPPAGIGSGACTLSPTATDGSGNNTSGMGSIFRPVMSADGRALYAITGANLFSSTNVAVFNRNAATGALSFAGCISGDTTQTACTPIPSATAGAGGSGMSGLSDLAIAPDGKNVYAVAGSDDAITTFTRNTTTGALTFLECDTGSTAVVSASCAGVPAASANGANSGLDQLNRLAVSPVNDFVAATSSGDDAGVSFNRNATTGALTLEGCVTGETESSVAGSGACAPHPGGVTAGGAGSGFDQLGAVTYSPDGLNLYVASFGDDTVTTLARPNANSTTGFTFAQCMSGSIAMGPSPAGNNRCNLTTAPTANGTNSDLDGPLKIVVPNDGLDVLVAATAFDPVTSATSNSVTTFGRGQAPLSPIGTLALPTCLTSVAAVPCTQTPVAGNFSGLHTPGDIAVAPDNTTVLVAAGGVFTTSAQSLTTLTRNVTSGAIAFNRCIAADTAAGPGGSGACSLLASATPGGGNSGQAAAGGVVVSPDNRHVYVPGFFDAAITWYGNDADGDAVGDSIDNCPAAANTNQSDLDADGIGDVCDPTPTGPPGPTPPGPTPPGPTPLAPGGPAATTPTPAASTPPAATGKPESSGLSFPAQMKVRRASVALRGGRRTLHVDATVSTRADGRRVTVSYRSSGVTTRRTVTVVRGRIRAAVRLPASQPLSTGVVTLSLGAATGLRAQQVTVRAADRPAALKVKEARILNKKLRVSGTISPLATGVVLIRIDFSDKQGNPLSATARARIFNGSWKTLQGLEPDARDGGVVTILYPGLARSPLGPLRGEQDARVIGVGR</sequence>
<evidence type="ECO:0000256" key="2">
    <source>
        <dbReference type="SAM" id="MobiDB-lite"/>
    </source>
</evidence>
<dbReference type="Proteomes" id="UP001058860">
    <property type="component" value="Chromosome"/>
</dbReference>
<dbReference type="InterPro" id="IPR028974">
    <property type="entry name" value="TSP_type-3_rpt"/>
</dbReference>
<dbReference type="RefSeq" id="WP_353865965.1">
    <property type="nucleotide sequence ID" value="NZ_CP088295.1"/>
</dbReference>
<name>A0ABY5PLF6_9ACTN</name>
<dbReference type="SUPFAM" id="SSF75011">
    <property type="entry name" value="3-carboxy-cis,cis-mucoante lactonizing enzyme"/>
    <property type="match status" value="1"/>
</dbReference>
<dbReference type="EMBL" id="CP088295">
    <property type="protein sequence ID" value="UUY05518.1"/>
    <property type="molecule type" value="Genomic_DNA"/>
</dbReference>
<feature type="chain" id="PRO_5047036925" evidence="3">
    <location>
        <begin position="22"/>
        <end position="823"/>
    </location>
</feature>
<evidence type="ECO:0000256" key="3">
    <source>
        <dbReference type="SAM" id="SignalP"/>
    </source>
</evidence>
<dbReference type="Gene3D" id="4.10.1080.10">
    <property type="entry name" value="TSP type-3 repeat"/>
    <property type="match status" value="1"/>
</dbReference>
<proteinExistence type="predicted"/>
<gene>
    <name evidence="4" type="ORF">LRS13_08370</name>
</gene>
<dbReference type="SUPFAM" id="SSF103647">
    <property type="entry name" value="TSP type-3 repeat"/>
    <property type="match status" value="1"/>
</dbReference>
<keyword evidence="5" id="KW-1185">Reference proteome</keyword>
<evidence type="ECO:0000313" key="4">
    <source>
        <dbReference type="EMBL" id="UUY05518.1"/>
    </source>
</evidence>
<dbReference type="Gene3D" id="2.130.10.10">
    <property type="entry name" value="YVTN repeat-like/Quinoprotein amine dehydrogenase"/>
    <property type="match status" value="1"/>
</dbReference>
<dbReference type="InterPro" id="IPR015943">
    <property type="entry name" value="WD40/YVTN_repeat-like_dom_sf"/>
</dbReference>
<feature type="region of interest" description="Disordered" evidence="2">
    <location>
        <begin position="555"/>
        <end position="629"/>
    </location>
</feature>
<evidence type="ECO:0000256" key="1">
    <source>
        <dbReference type="ARBA" id="ARBA00022729"/>
    </source>
</evidence>
<evidence type="ECO:0000313" key="5">
    <source>
        <dbReference type="Proteomes" id="UP001058860"/>
    </source>
</evidence>
<reference evidence="5" key="1">
    <citation type="submission" date="2021-11" db="EMBL/GenBank/DDBJ databases">
        <title>Cultivation dependent microbiological survey of springs from the worlds oldest radium mine currently devoted to the extraction of radon-saturated water.</title>
        <authorList>
            <person name="Kapinusova G."/>
            <person name="Smrhova T."/>
            <person name="Strejcek M."/>
            <person name="Suman J."/>
            <person name="Jani K."/>
            <person name="Pajer P."/>
            <person name="Uhlik O."/>
        </authorList>
    </citation>
    <scope>NUCLEOTIDE SEQUENCE [LARGE SCALE GENOMIC DNA]</scope>
    <source>
        <strain evidence="5">J379</strain>
    </source>
</reference>
<dbReference type="Pfam" id="PF02412">
    <property type="entry name" value="TSP_3"/>
    <property type="match status" value="1"/>
</dbReference>
<dbReference type="InterPro" id="IPR003367">
    <property type="entry name" value="Thrombospondin_3-like_rpt"/>
</dbReference>
<organism evidence="4 5">
    <name type="scientific">Svornostia abyssi</name>
    <dbReference type="NCBI Taxonomy" id="2898438"/>
    <lineage>
        <taxon>Bacteria</taxon>
        <taxon>Bacillati</taxon>
        <taxon>Actinomycetota</taxon>
        <taxon>Thermoleophilia</taxon>
        <taxon>Solirubrobacterales</taxon>
        <taxon>Baekduiaceae</taxon>
        <taxon>Svornostia</taxon>
    </lineage>
</organism>